<sequence length="360" mass="42936">MEFTKLAIIGNGFDLSHGYKTTFKDFIESKSEDKSIKSFKEFIDKNYDDDELNWYEFESIADDVTLKWFLDVNFPDIQYDSDNLLEKEDINRFNVLFSKISKNLMMYIEEATTIKREKINSVSSEIENLHTVLVNFNYSDTAELYNSNINYIHGSCQDDFIVLGFPTRRQPEPDFIDMITQYFSKKVLRESLKFKRFLGEIRHINTEQEIKELFREMRYRHIPHLLTGKGGYDFDYSSGINVEWYDYKLTPMQQKEILRIMDSEREKKLGHIINSYYKQYGWDSFSIEKNYNPNQIEELIILGHSLKADMDIINELFKELDNLKQIKIYTYPGEDTAEIETKRRFFLDRGFVGNIELLDY</sequence>
<proteinExistence type="predicted"/>
<accession>A0AB37ZX63</accession>
<reference evidence="1 2" key="1">
    <citation type="submission" date="2016-10" db="EMBL/GenBank/DDBJ databases">
        <authorList>
            <person name="Varghese N."/>
            <person name="Submissions S."/>
        </authorList>
    </citation>
    <scope>NUCLEOTIDE SEQUENCE [LARGE SCALE GENOMIC DNA]</scope>
    <source>
        <strain evidence="1 2">DSM 14526</strain>
    </source>
</reference>
<protein>
    <submittedName>
        <fullName evidence="1">Bacteriophage abortive infection AbiH</fullName>
    </submittedName>
</protein>
<evidence type="ECO:0000313" key="1">
    <source>
        <dbReference type="EMBL" id="SDZ92571.1"/>
    </source>
</evidence>
<dbReference type="RefSeq" id="WP_086984716.1">
    <property type="nucleotide sequence ID" value="NZ_FJNA01000001.1"/>
</dbReference>
<dbReference type="AlphaFoldDB" id="A0AB37ZX63"/>
<gene>
    <name evidence="1" type="ORF">SAMN04488525_101637</name>
</gene>
<evidence type="ECO:0000313" key="2">
    <source>
        <dbReference type="Proteomes" id="UP000199042"/>
    </source>
</evidence>
<name>A0AB37ZX63_9LACT</name>
<organism evidence="1 2">
    <name type="scientific">Trichococcus collinsii</name>
    <dbReference type="NCBI Taxonomy" id="157076"/>
    <lineage>
        <taxon>Bacteria</taxon>
        <taxon>Bacillati</taxon>
        <taxon>Bacillota</taxon>
        <taxon>Bacilli</taxon>
        <taxon>Lactobacillales</taxon>
        <taxon>Carnobacteriaceae</taxon>
        <taxon>Trichococcus</taxon>
    </lineage>
</organism>
<dbReference type="Pfam" id="PF14253">
    <property type="entry name" value="AbiH"/>
    <property type="match status" value="1"/>
</dbReference>
<dbReference type="Proteomes" id="UP000199042">
    <property type="component" value="Unassembled WGS sequence"/>
</dbReference>
<dbReference type="InterPro" id="IPR025935">
    <property type="entry name" value="AbiH"/>
</dbReference>
<dbReference type="EMBL" id="FNQH01000001">
    <property type="protein sequence ID" value="SDZ92571.1"/>
    <property type="molecule type" value="Genomic_DNA"/>
</dbReference>
<comment type="caution">
    <text evidence="1">The sequence shown here is derived from an EMBL/GenBank/DDBJ whole genome shotgun (WGS) entry which is preliminary data.</text>
</comment>
<keyword evidence="2" id="KW-1185">Reference proteome</keyword>